<dbReference type="InterPro" id="IPR043137">
    <property type="entry name" value="GGT_ssub_C"/>
</dbReference>
<dbReference type="PRINTS" id="PR01210">
    <property type="entry name" value="GGTRANSPTASE"/>
</dbReference>
<dbReference type="InterPro" id="IPR029055">
    <property type="entry name" value="Ntn_hydrolases_N"/>
</dbReference>
<dbReference type="STRING" id="50429.A0A2B4S5M9"/>
<dbReference type="Gene3D" id="3.60.20.40">
    <property type="match status" value="1"/>
</dbReference>
<comment type="caution">
    <text evidence="5">The sequence shown here is derived from an EMBL/GenBank/DDBJ whole genome shotgun (WGS) entry which is preliminary data.</text>
</comment>
<reference evidence="6" key="1">
    <citation type="journal article" date="2017" name="bioRxiv">
        <title>Comparative analysis of the genomes of Stylophora pistillata and Acropora digitifera provides evidence for extensive differences between species of corals.</title>
        <authorList>
            <person name="Voolstra C.R."/>
            <person name="Li Y."/>
            <person name="Liew Y.J."/>
            <person name="Baumgarten S."/>
            <person name="Zoccola D."/>
            <person name="Flot J.-F."/>
            <person name="Tambutte S."/>
            <person name="Allemand D."/>
            <person name="Aranda M."/>
        </authorList>
    </citation>
    <scope>NUCLEOTIDE SEQUENCE [LARGE SCALE GENOMIC DNA]</scope>
</reference>
<dbReference type="GO" id="GO:0005886">
    <property type="term" value="C:plasma membrane"/>
    <property type="evidence" value="ECO:0007669"/>
    <property type="project" value="TreeGrafter"/>
</dbReference>
<keyword evidence="4" id="KW-0812">Transmembrane</keyword>
<keyword evidence="4" id="KW-0472">Membrane</keyword>
<dbReference type="OrthoDB" id="1081007at2759"/>
<dbReference type="InterPro" id="IPR000101">
    <property type="entry name" value="GGT_peptidase"/>
</dbReference>
<dbReference type="SUPFAM" id="SSF56235">
    <property type="entry name" value="N-terminal nucleophile aminohydrolases (Ntn hydrolases)"/>
    <property type="match status" value="1"/>
</dbReference>
<dbReference type="GO" id="GO:0036374">
    <property type="term" value="F:glutathione hydrolase activity"/>
    <property type="evidence" value="ECO:0007669"/>
    <property type="project" value="InterPro"/>
</dbReference>
<feature type="transmembrane region" description="Helical" evidence="4">
    <location>
        <begin position="7"/>
        <end position="27"/>
    </location>
</feature>
<feature type="binding site" evidence="2">
    <location>
        <position position="429"/>
    </location>
    <ligand>
        <name>L-glutamate</name>
        <dbReference type="ChEBI" id="CHEBI:29985"/>
    </ligand>
</feature>
<feature type="active site" description="Nucleophile" evidence="1">
    <location>
        <position position="387"/>
    </location>
</feature>
<evidence type="ECO:0000256" key="3">
    <source>
        <dbReference type="SAM" id="MobiDB-lite"/>
    </source>
</evidence>
<feature type="binding site" evidence="2">
    <location>
        <position position="117"/>
    </location>
    <ligand>
        <name>L-glutamate</name>
        <dbReference type="ChEBI" id="CHEBI:29985"/>
    </ligand>
</feature>
<keyword evidence="6" id="KW-1185">Reference proteome</keyword>
<dbReference type="Proteomes" id="UP000225706">
    <property type="component" value="Unassembled WGS sequence"/>
</dbReference>
<gene>
    <name evidence="5" type="primary">Ggt1</name>
    <name evidence="5" type="ORF">AWC38_SpisGene11552</name>
</gene>
<accession>A0A2B4S5M9</accession>
<evidence type="ECO:0000313" key="5">
    <source>
        <dbReference type="EMBL" id="PFX23907.1"/>
    </source>
</evidence>
<evidence type="ECO:0000313" key="6">
    <source>
        <dbReference type="Proteomes" id="UP000225706"/>
    </source>
</evidence>
<evidence type="ECO:0000256" key="4">
    <source>
        <dbReference type="SAM" id="Phobius"/>
    </source>
</evidence>
<dbReference type="PANTHER" id="PTHR11686:SF9">
    <property type="entry name" value="RE13973P"/>
    <property type="match status" value="1"/>
</dbReference>
<evidence type="ECO:0000256" key="1">
    <source>
        <dbReference type="PIRSR" id="PIRSR600101-1"/>
    </source>
</evidence>
<dbReference type="FunFam" id="3.60.20.40:FF:000009">
    <property type="entry name" value="Predicted protein"/>
    <property type="match status" value="1"/>
</dbReference>
<dbReference type="InterPro" id="IPR043138">
    <property type="entry name" value="GGT_lsub"/>
</dbReference>
<protein>
    <submittedName>
        <fullName evidence="5">Gamma-glutamyltranspeptidase 1</fullName>
    </submittedName>
</protein>
<dbReference type="AlphaFoldDB" id="A0A2B4S5M9"/>
<feature type="binding site" evidence="2">
    <location>
        <position position="480"/>
    </location>
    <ligand>
        <name>L-glutamate</name>
        <dbReference type="ChEBI" id="CHEBI:29985"/>
    </ligand>
</feature>
<feature type="binding site" evidence="2">
    <location>
        <begin position="405"/>
        <end position="407"/>
    </location>
    <ligand>
        <name>L-glutamate</name>
        <dbReference type="ChEBI" id="CHEBI:29985"/>
    </ligand>
</feature>
<dbReference type="FunFam" id="1.10.246.130:FF:000001">
    <property type="entry name" value="Gamma-glutamyltransferase 5 isoform 1"/>
    <property type="match status" value="1"/>
</dbReference>
<sequence length="578" mass="64255">MRRGPAFGLIIFVTVVVATGIFLAYWFTRNQSWEEHPSGYPDSLGGPYKHASVASDAGPCSRIGKNILQQNGSAVDSAIATMLCVGVVNLHSTGIGGGGFMLVYNGSGRIAEVFDFRETAPAAATKDMFKNASYEELNSTLATGIPGEVRGYHAAWKAYGRLPWTQLVQPAINQAKYGFLIYPSLYLAILKKEEDIRKDPGLRQLFVDKKGNLRQLGDNITNLPYARSLEVIRDNPESFYNGSLANKIVRDIRKRGGIITLQDLRDYKVIRRKAIINQLDDMKWYTAPPPASGPVITLILNILKGYNMTSESRNSLTFHRIIEAFKFGFAWRSRLGDPAFNVHMNETVSTMTNQTFAEFLRQKIWDNQTHSNASYYGKFQFERDHGTSHLSVLSPDGDAVALTSTINYYFGCKFRSTLTGIVYNNEMGDFSTPDHLNPDEIKPSKSNYIKPGKRPQSSISPVIFTDGSGRVKLVAGASGGPHITTAVSLTVVNQLWLSRGISNAVNDPRVHHQLFPNTVIIEEPPYTIPLGIQDGLRARKHNVTMESEFAAVQAVIRKKDEEIFGKSDPRKYGWPDGF</sequence>
<feature type="binding site" evidence="2">
    <location>
        <begin position="457"/>
        <end position="458"/>
    </location>
    <ligand>
        <name>L-glutamate</name>
        <dbReference type="ChEBI" id="CHEBI:29985"/>
    </ligand>
</feature>
<dbReference type="GO" id="GO:0006751">
    <property type="term" value="P:glutathione catabolic process"/>
    <property type="evidence" value="ECO:0007669"/>
    <property type="project" value="InterPro"/>
</dbReference>
<name>A0A2B4S5M9_STYPI</name>
<dbReference type="Gene3D" id="1.10.246.130">
    <property type="match status" value="1"/>
</dbReference>
<dbReference type="NCBIfam" id="TIGR00066">
    <property type="entry name" value="g_glut_trans"/>
    <property type="match status" value="1"/>
</dbReference>
<keyword evidence="4" id="KW-1133">Transmembrane helix</keyword>
<dbReference type="Pfam" id="PF01019">
    <property type="entry name" value="G_glu_transpept"/>
    <property type="match status" value="1"/>
</dbReference>
<dbReference type="EMBL" id="LSMT01000193">
    <property type="protein sequence ID" value="PFX23907.1"/>
    <property type="molecule type" value="Genomic_DNA"/>
</dbReference>
<organism evidence="5 6">
    <name type="scientific">Stylophora pistillata</name>
    <name type="common">Smooth cauliflower coral</name>
    <dbReference type="NCBI Taxonomy" id="50429"/>
    <lineage>
        <taxon>Eukaryota</taxon>
        <taxon>Metazoa</taxon>
        <taxon>Cnidaria</taxon>
        <taxon>Anthozoa</taxon>
        <taxon>Hexacorallia</taxon>
        <taxon>Scleractinia</taxon>
        <taxon>Astrocoeniina</taxon>
        <taxon>Pocilloporidae</taxon>
        <taxon>Stylophora</taxon>
    </lineage>
</organism>
<evidence type="ECO:0000256" key="2">
    <source>
        <dbReference type="PIRSR" id="PIRSR600101-2"/>
    </source>
</evidence>
<feature type="region of interest" description="Disordered" evidence="3">
    <location>
        <begin position="434"/>
        <end position="454"/>
    </location>
</feature>
<proteinExistence type="predicted"/>
<dbReference type="PANTHER" id="PTHR11686">
    <property type="entry name" value="GAMMA GLUTAMYL TRANSPEPTIDASE"/>
    <property type="match status" value="1"/>
</dbReference>